<evidence type="ECO:0000313" key="2">
    <source>
        <dbReference type="EMBL" id="GAX01602.1"/>
    </source>
</evidence>
<sequence length="112" mass="13007">MKKCLLLVFTMVALFLGFSVSNNQPVAHAASTIPVSMRGHYVNRDNHDHMRMTAHHVHFVGRTRHVHYLSKSGSWRVIHFYHASPIYVHKSVHSSVLHLEYGMSIRVTYHKY</sequence>
<dbReference type="Proteomes" id="UP000198402">
    <property type="component" value="Unassembled WGS sequence"/>
</dbReference>
<accession>A0A1Z5IJ62</accession>
<dbReference type="EMBL" id="BCMG01000008">
    <property type="protein sequence ID" value="GAX01602.1"/>
    <property type="molecule type" value="Genomic_DNA"/>
</dbReference>
<keyword evidence="3" id="KW-1185">Reference proteome</keyword>
<keyword evidence="1" id="KW-0732">Signal</keyword>
<name>A0A1Z5IJ62_9LACO</name>
<gene>
    <name evidence="2" type="ORF">IWT126_01645</name>
</gene>
<proteinExistence type="predicted"/>
<feature type="chain" id="PRO_5013346302" evidence="1">
    <location>
        <begin position="30"/>
        <end position="112"/>
    </location>
</feature>
<evidence type="ECO:0000313" key="3">
    <source>
        <dbReference type="Proteomes" id="UP000198402"/>
    </source>
</evidence>
<comment type="caution">
    <text evidence="2">The sequence shown here is derived from an EMBL/GenBank/DDBJ whole genome shotgun (WGS) entry which is preliminary data.</text>
</comment>
<reference evidence="2 3" key="1">
    <citation type="submission" date="2015-11" db="EMBL/GenBank/DDBJ databases">
        <title>Draft genome sequences of new species of the genus Lactobacillus isolated from orchardgrass silage.</title>
        <authorList>
            <person name="Tohno M."/>
            <person name="Tanizawa Y."/>
            <person name="Arita M."/>
        </authorList>
    </citation>
    <scope>NUCLEOTIDE SEQUENCE [LARGE SCALE GENOMIC DNA]</scope>
    <source>
        <strain evidence="2 3">IWT126</strain>
    </source>
</reference>
<organism evidence="2 3">
    <name type="scientific">Secundilactobacillus silagei JCM 19001</name>
    <dbReference type="NCBI Taxonomy" id="1302250"/>
    <lineage>
        <taxon>Bacteria</taxon>
        <taxon>Bacillati</taxon>
        <taxon>Bacillota</taxon>
        <taxon>Bacilli</taxon>
        <taxon>Lactobacillales</taxon>
        <taxon>Lactobacillaceae</taxon>
        <taxon>Secundilactobacillus</taxon>
    </lineage>
</organism>
<feature type="signal peptide" evidence="1">
    <location>
        <begin position="1"/>
        <end position="29"/>
    </location>
</feature>
<dbReference type="AlphaFoldDB" id="A0A1Z5IJ62"/>
<evidence type="ECO:0000256" key="1">
    <source>
        <dbReference type="SAM" id="SignalP"/>
    </source>
</evidence>
<protein>
    <submittedName>
        <fullName evidence="2">Uncharacterized protein</fullName>
    </submittedName>
</protein>